<evidence type="ECO:0000313" key="9">
    <source>
        <dbReference type="EMBL" id="MBO8416316.1"/>
    </source>
</evidence>
<dbReference type="InterPro" id="IPR006135">
    <property type="entry name" value="T3SS_substrate_exporter"/>
</dbReference>
<feature type="transmembrane region" description="Helical" evidence="8">
    <location>
        <begin position="75"/>
        <end position="104"/>
    </location>
</feature>
<name>A0A9D9GTT4_9GAMM</name>
<reference evidence="9" key="1">
    <citation type="submission" date="2020-10" db="EMBL/GenBank/DDBJ databases">
        <authorList>
            <person name="Gilroy R."/>
        </authorList>
    </citation>
    <scope>NUCLEOTIDE SEQUENCE</scope>
    <source>
        <strain evidence="9">17213</strain>
    </source>
</reference>
<dbReference type="PANTHER" id="PTHR30531:SF14">
    <property type="entry name" value="SURFACE PRESENTATION OF ANTIGENS PROTEIN SPAS"/>
    <property type="match status" value="1"/>
</dbReference>
<dbReference type="InterPro" id="IPR006307">
    <property type="entry name" value="BsaZ-like"/>
</dbReference>
<gene>
    <name evidence="9" type="primary">sctU</name>
    <name evidence="9" type="ORF">IAB19_08060</name>
</gene>
<accession>A0A9D9GTT4</accession>
<dbReference type="InterPro" id="IPR029025">
    <property type="entry name" value="T3SS_substrate_exporter_C"/>
</dbReference>
<dbReference type="Proteomes" id="UP000823631">
    <property type="component" value="Unassembled WGS sequence"/>
</dbReference>
<keyword evidence="7 8" id="KW-0472">Membrane</keyword>
<evidence type="ECO:0000256" key="8">
    <source>
        <dbReference type="SAM" id="Phobius"/>
    </source>
</evidence>
<evidence type="ECO:0000256" key="2">
    <source>
        <dbReference type="ARBA" id="ARBA00010690"/>
    </source>
</evidence>
<dbReference type="GO" id="GO:0009306">
    <property type="term" value="P:protein secretion"/>
    <property type="evidence" value="ECO:0007669"/>
    <property type="project" value="InterPro"/>
</dbReference>
<evidence type="ECO:0000256" key="5">
    <source>
        <dbReference type="ARBA" id="ARBA00022989"/>
    </source>
</evidence>
<sequence length="349" mass="38645">MSGEKTEQPTDKRLRDARAKGDIAKSTEVVSAAVVLAVIAYFIAGADGVFSELSAGMSYALEQASRLPYEEGLRLIGSVVVGTALAIVMPVVAFALVAALLALLPQTGFLIAPQAAMPKLDNLNPAKWFKKVFSKKNLFEFVKNIIKVVVLSFVVYIACKNHVREIFMLPQGDIGALWRVTGSLFFDMAVYSIAAFAVLAALDFVYNKFKYHKDHMMSQQEVKDEFKQSEGDPHIKQKRKQLHQEMANQNTLAKTRKAKVLIVNPTHYAVAVDYDKERTKLPVILAKGQGEMARRMIETAKQEKIPIMRQPALARALFAEGHEDEFVPKDLLIQVAEVLRIIAAAAGRS</sequence>
<reference evidence="9" key="2">
    <citation type="journal article" date="2021" name="PeerJ">
        <title>Extensive microbial diversity within the chicken gut microbiome revealed by metagenomics and culture.</title>
        <authorList>
            <person name="Gilroy R."/>
            <person name="Ravi A."/>
            <person name="Getino M."/>
            <person name="Pursley I."/>
            <person name="Horton D.L."/>
            <person name="Alikhan N.F."/>
            <person name="Baker D."/>
            <person name="Gharbi K."/>
            <person name="Hall N."/>
            <person name="Watson M."/>
            <person name="Adriaenssens E.M."/>
            <person name="Foster-Nyarko E."/>
            <person name="Jarju S."/>
            <person name="Secka A."/>
            <person name="Antonio M."/>
            <person name="Oren A."/>
            <person name="Chaudhuri R.R."/>
            <person name="La Ragione R."/>
            <person name="Hildebrand F."/>
            <person name="Pallen M.J."/>
        </authorList>
    </citation>
    <scope>NUCLEOTIDE SEQUENCE</scope>
    <source>
        <strain evidence="9">17213</strain>
    </source>
</reference>
<dbReference type="SUPFAM" id="SSF160544">
    <property type="entry name" value="EscU C-terminal domain-like"/>
    <property type="match status" value="1"/>
</dbReference>
<dbReference type="EMBL" id="JADINH010000169">
    <property type="protein sequence ID" value="MBO8416316.1"/>
    <property type="molecule type" value="Genomic_DNA"/>
</dbReference>
<dbReference type="PRINTS" id="PR00950">
    <property type="entry name" value="TYPE3IMSPROT"/>
</dbReference>
<feature type="transmembrane region" description="Helical" evidence="8">
    <location>
        <begin position="145"/>
        <end position="163"/>
    </location>
</feature>
<keyword evidence="4 8" id="KW-0812">Transmembrane</keyword>
<dbReference type="NCBIfam" id="TIGR01404">
    <property type="entry name" value="FlhB_rel_III"/>
    <property type="match status" value="1"/>
</dbReference>
<evidence type="ECO:0000256" key="1">
    <source>
        <dbReference type="ARBA" id="ARBA00004651"/>
    </source>
</evidence>
<keyword evidence="5 8" id="KW-1133">Transmembrane helix</keyword>
<comment type="subcellular location">
    <subcellularLocation>
        <location evidence="1">Cell membrane</location>
        <topology evidence="1">Multi-pass membrane protein</topology>
    </subcellularLocation>
</comment>
<proteinExistence type="inferred from homology"/>
<feature type="transmembrane region" description="Helical" evidence="8">
    <location>
        <begin position="23"/>
        <end position="44"/>
    </location>
</feature>
<evidence type="ECO:0000256" key="7">
    <source>
        <dbReference type="ARBA" id="ARBA00023136"/>
    </source>
</evidence>
<comment type="similarity">
    <text evidence="2">Belongs to the type III secretion exporter family.</text>
</comment>
<keyword evidence="3" id="KW-1003">Cell membrane</keyword>
<dbReference type="PANTHER" id="PTHR30531">
    <property type="entry name" value="FLAGELLAR BIOSYNTHETIC PROTEIN FLHB"/>
    <property type="match status" value="1"/>
</dbReference>
<dbReference type="GO" id="GO:0005886">
    <property type="term" value="C:plasma membrane"/>
    <property type="evidence" value="ECO:0007669"/>
    <property type="project" value="UniProtKB-SubCell"/>
</dbReference>
<evidence type="ECO:0000256" key="3">
    <source>
        <dbReference type="ARBA" id="ARBA00022475"/>
    </source>
</evidence>
<comment type="caution">
    <text evidence="9">The sequence shown here is derived from an EMBL/GenBank/DDBJ whole genome shotgun (WGS) entry which is preliminary data.</text>
</comment>
<evidence type="ECO:0000256" key="4">
    <source>
        <dbReference type="ARBA" id="ARBA00022692"/>
    </source>
</evidence>
<evidence type="ECO:0000313" key="10">
    <source>
        <dbReference type="Proteomes" id="UP000823631"/>
    </source>
</evidence>
<dbReference type="Gene3D" id="3.40.1690.10">
    <property type="entry name" value="secretion proteins EscU"/>
    <property type="match status" value="1"/>
</dbReference>
<dbReference type="AlphaFoldDB" id="A0A9D9GTT4"/>
<dbReference type="Pfam" id="PF01312">
    <property type="entry name" value="Bac_export_2"/>
    <property type="match status" value="1"/>
</dbReference>
<organism evidence="9 10">
    <name type="scientific">Candidatus Avisuccinivibrio stercorigallinarum</name>
    <dbReference type="NCBI Taxonomy" id="2840704"/>
    <lineage>
        <taxon>Bacteria</taxon>
        <taxon>Pseudomonadati</taxon>
        <taxon>Pseudomonadota</taxon>
        <taxon>Gammaproteobacteria</taxon>
        <taxon>Aeromonadales</taxon>
        <taxon>Succinivibrionaceae</taxon>
        <taxon>Succinivibrionaceae incertae sedis</taxon>
        <taxon>Candidatus Avisuccinivibrio</taxon>
    </lineage>
</organism>
<feature type="transmembrane region" description="Helical" evidence="8">
    <location>
        <begin position="183"/>
        <end position="206"/>
    </location>
</feature>
<keyword evidence="6" id="KW-0843">Virulence</keyword>
<evidence type="ECO:0000256" key="6">
    <source>
        <dbReference type="ARBA" id="ARBA00023026"/>
    </source>
</evidence>
<dbReference type="Gene3D" id="6.10.250.2080">
    <property type="match status" value="1"/>
</dbReference>
<protein>
    <submittedName>
        <fullName evidence="9">Type III secretion system export apparatus subunit SctU</fullName>
    </submittedName>
</protein>